<dbReference type="Pfam" id="PF00072">
    <property type="entry name" value="Response_reg"/>
    <property type="match status" value="1"/>
</dbReference>
<name>A0A0S4LH87_9BACT</name>
<dbReference type="Gene3D" id="3.40.50.2300">
    <property type="match status" value="1"/>
</dbReference>
<reference evidence="4 5" key="1">
    <citation type="submission" date="2015-10" db="EMBL/GenBank/DDBJ databases">
        <authorList>
            <person name="Gilbert D.G."/>
        </authorList>
    </citation>
    <scope>NUCLEOTIDE SEQUENCE [LARGE SCALE GENOMIC DNA]</scope>
    <source>
        <strain evidence="4">COMA1</strain>
    </source>
</reference>
<protein>
    <submittedName>
        <fullName evidence="4">Response regulator, CheY like</fullName>
    </submittedName>
</protein>
<dbReference type="EMBL" id="CZQA01000008">
    <property type="protein sequence ID" value="CUS35997.1"/>
    <property type="molecule type" value="Genomic_DNA"/>
</dbReference>
<dbReference type="PANTHER" id="PTHR44591:SF23">
    <property type="entry name" value="CHEY SUBFAMILY"/>
    <property type="match status" value="1"/>
</dbReference>
<evidence type="ECO:0000313" key="4">
    <source>
        <dbReference type="EMBL" id="CUS35997.1"/>
    </source>
</evidence>
<dbReference type="InterPro" id="IPR050595">
    <property type="entry name" value="Bact_response_regulator"/>
</dbReference>
<organism evidence="4 5">
    <name type="scientific">Candidatus Nitrospira nitrosa</name>
    <dbReference type="NCBI Taxonomy" id="1742972"/>
    <lineage>
        <taxon>Bacteria</taxon>
        <taxon>Pseudomonadati</taxon>
        <taxon>Nitrospirota</taxon>
        <taxon>Nitrospiria</taxon>
        <taxon>Nitrospirales</taxon>
        <taxon>Nitrospiraceae</taxon>
        <taxon>Nitrospira</taxon>
    </lineage>
</organism>
<evidence type="ECO:0000256" key="2">
    <source>
        <dbReference type="PROSITE-ProRule" id="PRU00169"/>
    </source>
</evidence>
<proteinExistence type="predicted"/>
<gene>
    <name evidence="4" type="ORF">COMA1_20585</name>
</gene>
<dbReference type="GO" id="GO:0000160">
    <property type="term" value="P:phosphorelay signal transduction system"/>
    <property type="evidence" value="ECO:0007669"/>
    <property type="project" value="InterPro"/>
</dbReference>
<keyword evidence="5" id="KW-1185">Reference proteome</keyword>
<dbReference type="PANTHER" id="PTHR44591">
    <property type="entry name" value="STRESS RESPONSE REGULATOR PROTEIN 1"/>
    <property type="match status" value="1"/>
</dbReference>
<dbReference type="RefSeq" id="WP_090748581.1">
    <property type="nucleotide sequence ID" value="NZ_CZQA01000008.1"/>
</dbReference>
<dbReference type="SMART" id="SM00448">
    <property type="entry name" value="REC"/>
    <property type="match status" value="1"/>
</dbReference>
<feature type="domain" description="Response regulatory" evidence="3">
    <location>
        <begin position="3"/>
        <end position="118"/>
    </location>
</feature>
<dbReference type="Proteomes" id="UP000199032">
    <property type="component" value="Unassembled WGS sequence"/>
</dbReference>
<dbReference type="AlphaFoldDB" id="A0A0S4LH87"/>
<dbReference type="InterPro" id="IPR011006">
    <property type="entry name" value="CheY-like_superfamily"/>
</dbReference>
<evidence type="ECO:0000259" key="3">
    <source>
        <dbReference type="PROSITE" id="PS50110"/>
    </source>
</evidence>
<dbReference type="OrthoDB" id="9790669at2"/>
<dbReference type="CDD" id="cd00156">
    <property type="entry name" value="REC"/>
    <property type="match status" value="1"/>
</dbReference>
<evidence type="ECO:0000313" key="5">
    <source>
        <dbReference type="Proteomes" id="UP000199032"/>
    </source>
</evidence>
<accession>A0A0S4LH87</accession>
<dbReference type="SUPFAM" id="SSF52172">
    <property type="entry name" value="CheY-like"/>
    <property type="match status" value="1"/>
</dbReference>
<keyword evidence="1 2" id="KW-0597">Phosphoprotein</keyword>
<evidence type="ECO:0000256" key="1">
    <source>
        <dbReference type="ARBA" id="ARBA00022553"/>
    </source>
</evidence>
<sequence>MASILIVDDDDSVRMLLRHILEGDGHQIREATNGHAGLTLYRESPADLVITDILMPERDGMEVTLALTREFLDAKVIAMTGATGDQNFLNVAKLFGARRVIQKPFSPTDLLRAVRFTLSH</sequence>
<dbReference type="STRING" id="1742972.COMA1_20585"/>
<dbReference type="PROSITE" id="PS50110">
    <property type="entry name" value="RESPONSE_REGULATORY"/>
    <property type="match status" value="1"/>
</dbReference>
<feature type="modified residue" description="4-aspartylphosphate" evidence="2">
    <location>
        <position position="52"/>
    </location>
</feature>
<dbReference type="InterPro" id="IPR001789">
    <property type="entry name" value="Sig_transdc_resp-reg_receiver"/>
</dbReference>